<dbReference type="EC" id="2.5.1.54" evidence="8"/>
<dbReference type="EMBL" id="LKHS01000009">
    <property type="protein sequence ID" value="KQH85835.1"/>
    <property type="molecule type" value="Genomic_DNA"/>
</dbReference>
<keyword evidence="11" id="KW-1185">Reference proteome</keyword>
<name>A0A0Q2SEE2_VIBFU</name>
<evidence type="ECO:0000256" key="8">
    <source>
        <dbReference type="PIRNR" id="PIRNR001361"/>
    </source>
</evidence>
<dbReference type="GO" id="GO:0005737">
    <property type="term" value="C:cytoplasm"/>
    <property type="evidence" value="ECO:0007669"/>
    <property type="project" value="TreeGrafter"/>
</dbReference>
<evidence type="ECO:0000256" key="5">
    <source>
        <dbReference type="ARBA" id="ARBA00022679"/>
    </source>
</evidence>
<dbReference type="NCBIfam" id="NF009396">
    <property type="entry name" value="PRK12756.1"/>
    <property type="match status" value="1"/>
</dbReference>
<dbReference type="Pfam" id="PF00793">
    <property type="entry name" value="DAHP_synth_1"/>
    <property type="match status" value="1"/>
</dbReference>
<evidence type="ECO:0000259" key="9">
    <source>
        <dbReference type="Pfam" id="PF00793"/>
    </source>
</evidence>
<comment type="pathway">
    <text evidence="2 8">Metabolic intermediate biosynthesis; chorismate biosynthesis; chorismate from D-erythrose 4-phosphate and phosphoenolpyruvate: step 1/7.</text>
</comment>
<dbReference type="RefSeq" id="WP_055466109.1">
    <property type="nucleotide sequence ID" value="NZ_LKHS01000009.1"/>
</dbReference>
<comment type="caution">
    <text evidence="10">The sequence shown here is derived from an EMBL/GenBank/DDBJ whole genome shotgun (WGS) entry which is preliminary data.</text>
</comment>
<dbReference type="AlphaFoldDB" id="A0A0Q2SEE2"/>
<accession>A0A0Q2SEE2</accession>
<keyword evidence="5 8" id="KW-0808">Transferase</keyword>
<dbReference type="GO" id="GO:0009073">
    <property type="term" value="P:aromatic amino acid family biosynthetic process"/>
    <property type="evidence" value="ECO:0007669"/>
    <property type="project" value="UniProtKB-KW"/>
</dbReference>
<dbReference type="SUPFAM" id="SSF51569">
    <property type="entry name" value="Aldolase"/>
    <property type="match status" value="1"/>
</dbReference>
<evidence type="ECO:0000256" key="4">
    <source>
        <dbReference type="ARBA" id="ARBA00022605"/>
    </source>
</evidence>
<protein>
    <recommendedName>
        <fullName evidence="8">Phospho-2-dehydro-3-deoxyheptonate aldolase</fullName>
        <ecNumber evidence="8">2.5.1.54</ecNumber>
    </recommendedName>
</protein>
<reference evidence="10 11" key="1">
    <citation type="submission" date="2015-08" db="EMBL/GenBank/DDBJ databases">
        <title>Antibacterial properties of a collection of Vibrionaceae strains.</title>
        <authorList>
            <person name="Giubergia S."/>
        </authorList>
    </citation>
    <scope>NUCLEOTIDE SEQUENCE [LARGE SCALE GENOMIC DNA]</scope>
    <source>
        <strain evidence="10 11">S0821</strain>
    </source>
</reference>
<dbReference type="NCBIfam" id="NF009395">
    <property type="entry name" value="PRK12755.1"/>
    <property type="match status" value="1"/>
</dbReference>
<keyword evidence="4 8" id="KW-0028">Amino-acid biosynthesis</keyword>
<evidence type="ECO:0000256" key="6">
    <source>
        <dbReference type="ARBA" id="ARBA00023141"/>
    </source>
</evidence>
<sequence>MHMLNNVMRSTTVGQLPFVETLLGSIPTNATQQALIHQRRQAIAAILEGQDPRLLVIVGPCSIHDPQQGLEYARKLAAVQADYADQLLIVMRTYFEKPRTRTGWKGLIVDPDLDGAHNMAKGLSVARTFLRDVTDLGLATATEFLDTTVYPYISDLICWGAIGARTTESQIHRQMASALPCPIGFKNGTDGNVSIAIDAIHAAQAEHVMSVAGTQGAPALVMTHGNPHGHVILRGGKVPNYHSDDVVSVSKQLEESGLNPRLIIDCSHGNSLKKAHNQLGVAQDIAQQLLAGETCIAGVMCESFLKQGNQSLANGDLEPGLSITDECLSWDNTVQLLDTLAEAMNGVLSQRYSTVA</sequence>
<dbReference type="PANTHER" id="PTHR21225:SF6">
    <property type="entry name" value="PHOSPHO-2-DEHYDRO-3-DEOXYHEPTONATE ALDOLASE, TRP-SENSITIVE"/>
    <property type="match status" value="1"/>
</dbReference>
<keyword evidence="6 8" id="KW-0057">Aromatic amino acid biosynthesis</keyword>
<gene>
    <name evidence="10" type="ORF">AMR76_11165</name>
</gene>
<dbReference type="GO" id="GO:0009423">
    <property type="term" value="P:chorismate biosynthetic process"/>
    <property type="evidence" value="ECO:0007669"/>
    <property type="project" value="UniProtKB-UniPathway"/>
</dbReference>
<dbReference type="InterPro" id="IPR013785">
    <property type="entry name" value="Aldolase_TIM"/>
</dbReference>
<dbReference type="GO" id="GO:0003849">
    <property type="term" value="F:3-deoxy-7-phosphoheptulonate synthase activity"/>
    <property type="evidence" value="ECO:0007669"/>
    <property type="project" value="UniProtKB-EC"/>
</dbReference>
<dbReference type="InParanoid" id="A0A0Q2SEE2"/>
<dbReference type="UniPathway" id="UPA00053">
    <property type="reaction ID" value="UER00084"/>
</dbReference>
<dbReference type="InterPro" id="IPR006219">
    <property type="entry name" value="DAHP_synth_1"/>
</dbReference>
<dbReference type="Proteomes" id="UP000051221">
    <property type="component" value="Unassembled WGS sequence"/>
</dbReference>
<comment type="similarity">
    <text evidence="3 8">Belongs to the class-I DAHP synthase family.</text>
</comment>
<comment type="function">
    <text evidence="1 8">Stereospecific condensation of phosphoenolpyruvate (PEP) and D-erythrose-4-phosphate (E4P) giving rise to 3-deoxy-D-arabino-heptulosonate-7-phosphate (DAHP).</text>
</comment>
<proteinExistence type="inferred from homology"/>
<comment type="catalytic activity">
    <reaction evidence="7 8">
        <text>D-erythrose 4-phosphate + phosphoenolpyruvate + H2O = 7-phospho-2-dehydro-3-deoxy-D-arabino-heptonate + phosphate</text>
        <dbReference type="Rhea" id="RHEA:14717"/>
        <dbReference type="ChEBI" id="CHEBI:15377"/>
        <dbReference type="ChEBI" id="CHEBI:16897"/>
        <dbReference type="ChEBI" id="CHEBI:43474"/>
        <dbReference type="ChEBI" id="CHEBI:58394"/>
        <dbReference type="ChEBI" id="CHEBI:58702"/>
        <dbReference type="EC" id="2.5.1.54"/>
    </reaction>
</comment>
<dbReference type="NCBIfam" id="TIGR00034">
    <property type="entry name" value="aroFGH"/>
    <property type="match status" value="1"/>
</dbReference>
<dbReference type="InterPro" id="IPR006218">
    <property type="entry name" value="DAHP1/KDSA"/>
</dbReference>
<dbReference type="Gene3D" id="3.20.20.70">
    <property type="entry name" value="Aldolase class I"/>
    <property type="match status" value="1"/>
</dbReference>
<evidence type="ECO:0000256" key="2">
    <source>
        <dbReference type="ARBA" id="ARBA00004688"/>
    </source>
</evidence>
<evidence type="ECO:0000313" key="11">
    <source>
        <dbReference type="Proteomes" id="UP000051221"/>
    </source>
</evidence>
<dbReference type="GO" id="GO:0008652">
    <property type="term" value="P:amino acid biosynthetic process"/>
    <property type="evidence" value="ECO:0007669"/>
    <property type="project" value="UniProtKB-KW"/>
</dbReference>
<dbReference type="PIRSF" id="PIRSF001361">
    <property type="entry name" value="DAHP_synthase"/>
    <property type="match status" value="1"/>
</dbReference>
<evidence type="ECO:0000256" key="7">
    <source>
        <dbReference type="ARBA" id="ARBA00047508"/>
    </source>
</evidence>
<evidence type="ECO:0000313" key="10">
    <source>
        <dbReference type="EMBL" id="KQH85835.1"/>
    </source>
</evidence>
<evidence type="ECO:0000256" key="1">
    <source>
        <dbReference type="ARBA" id="ARBA00003726"/>
    </source>
</evidence>
<dbReference type="PANTHER" id="PTHR21225">
    <property type="entry name" value="PHOSPHO-2-DEHYDRO-3-DEOXYHEPTONATE ALDOLASE DAHP SYNTHETASE"/>
    <property type="match status" value="1"/>
</dbReference>
<evidence type="ECO:0000256" key="3">
    <source>
        <dbReference type="ARBA" id="ARBA00007985"/>
    </source>
</evidence>
<organism evidence="10 11">
    <name type="scientific">Vibrio furnissii</name>
    <dbReference type="NCBI Taxonomy" id="29494"/>
    <lineage>
        <taxon>Bacteria</taxon>
        <taxon>Pseudomonadati</taxon>
        <taxon>Pseudomonadota</taxon>
        <taxon>Gammaproteobacteria</taxon>
        <taxon>Vibrionales</taxon>
        <taxon>Vibrionaceae</taxon>
        <taxon>Vibrio</taxon>
    </lineage>
</organism>
<feature type="domain" description="DAHP synthetase I/KDSA" evidence="9">
    <location>
        <begin position="45"/>
        <end position="336"/>
    </location>
</feature>